<evidence type="ECO:0000313" key="9">
    <source>
        <dbReference type="Proteomes" id="UP000292858"/>
    </source>
</evidence>
<comment type="subcellular location">
    <subcellularLocation>
        <location evidence="1">Cell membrane</location>
        <topology evidence="1">Multi-pass membrane protein</topology>
    </subcellularLocation>
</comment>
<feature type="transmembrane region" description="Helical" evidence="7">
    <location>
        <begin position="145"/>
        <end position="165"/>
    </location>
</feature>
<keyword evidence="5 7" id="KW-1133">Transmembrane helix</keyword>
<reference evidence="8 9" key="1">
    <citation type="submission" date="2019-02" db="EMBL/GenBank/DDBJ databases">
        <title>Thermus sp. a novel from hot spring.</title>
        <authorList>
            <person name="Zhao Z."/>
        </authorList>
    </citation>
    <scope>NUCLEOTIDE SEQUENCE [LARGE SCALE GENOMIC DNA]</scope>
    <source>
        <strain evidence="8 9">CFH 72773T</strain>
    </source>
</reference>
<dbReference type="GO" id="GO:0005886">
    <property type="term" value="C:plasma membrane"/>
    <property type="evidence" value="ECO:0007669"/>
    <property type="project" value="UniProtKB-SubCell"/>
</dbReference>
<feature type="transmembrane region" description="Helical" evidence="7">
    <location>
        <begin position="112"/>
        <end position="133"/>
    </location>
</feature>
<dbReference type="InterPro" id="IPR050833">
    <property type="entry name" value="Poly_Biosynth_Transport"/>
</dbReference>
<feature type="transmembrane region" description="Helical" evidence="7">
    <location>
        <begin position="325"/>
        <end position="348"/>
    </location>
</feature>
<evidence type="ECO:0000256" key="1">
    <source>
        <dbReference type="ARBA" id="ARBA00004651"/>
    </source>
</evidence>
<evidence type="ECO:0000256" key="3">
    <source>
        <dbReference type="ARBA" id="ARBA00022475"/>
    </source>
</evidence>
<dbReference type="EMBL" id="SIJL01000001">
    <property type="protein sequence ID" value="TBH21909.1"/>
    <property type="molecule type" value="Genomic_DNA"/>
</dbReference>
<keyword evidence="6 7" id="KW-0472">Membrane</keyword>
<evidence type="ECO:0000256" key="6">
    <source>
        <dbReference type="ARBA" id="ARBA00023136"/>
    </source>
</evidence>
<keyword evidence="4 7" id="KW-0812">Transmembrane</keyword>
<feature type="transmembrane region" description="Helical" evidence="7">
    <location>
        <begin position="412"/>
        <end position="433"/>
    </location>
</feature>
<evidence type="ECO:0000256" key="4">
    <source>
        <dbReference type="ARBA" id="ARBA00022692"/>
    </source>
</evidence>
<proteinExistence type="inferred from homology"/>
<evidence type="ECO:0000256" key="5">
    <source>
        <dbReference type="ARBA" id="ARBA00022989"/>
    </source>
</evidence>
<feature type="transmembrane region" description="Helical" evidence="7">
    <location>
        <begin position="20"/>
        <end position="37"/>
    </location>
</feature>
<dbReference type="PANTHER" id="PTHR30250:SF10">
    <property type="entry name" value="LIPOPOLYSACCHARIDE BIOSYNTHESIS PROTEIN WZXC"/>
    <property type="match status" value="1"/>
</dbReference>
<keyword evidence="3" id="KW-1003">Cell membrane</keyword>
<dbReference type="PANTHER" id="PTHR30250">
    <property type="entry name" value="PST FAMILY PREDICTED COLANIC ACID TRANSPORTER"/>
    <property type="match status" value="1"/>
</dbReference>
<evidence type="ECO:0000256" key="2">
    <source>
        <dbReference type="ARBA" id="ARBA00007430"/>
    </source>
</evidence>
<feature type="transmembrane region" description="Helical" evidence="7">
    <location>
        <begin position="379"/>
        <end position="400"/>
    </location>
</feature>
<accession>A0A4Q9B7W2</accession>
<feature type="transmembrane region" description="Helical" evidence="7">
    <location>
        <begin position="171"/>
        <end position="192"/>
    </location>
</feature>
<evidence type="ECO:0000256" key="7">
    <source>
        <dbReference type="SAM" id="Phobius"/>
    </source>
</evidence>
<feature type="transmembrane region" description="Helical" evidence="7">
    <location>
        <begin position="355"/>
        <end position="373"/>
    </location>
</feature>
<feature type="transmembrane region" description="Helical" evidence="7">
    <location>
        <begin position="80"/>
        <end position="106"/>
    </location>
</feature>
<dbReference type="Proteomes" id="UP000292858">
    <property type="component" value="Unassembled WGS sequence"/>
</dbReference>
<sequence length="473" mass="51601">MGLRRQILLGGTALALRQGIGMLLSLANLFFVIRIIGPDAYGIFAIAAAISIFAIQVLSLGIGVYLIRHPQLTRDRLDQAFAYLVLAGGASLLLAPVFSHGVLHLASISLQAFWPITALFALIPIQLLALVPLSQLERRLDYPVVARVELLGQVVALSLAIPLALAGKGVWAPVVGVWGQQTLLLVGYWLRFPYRPRWTWRGSLLKEMVAYGLGYSASAWAWQVRLPLVLTLVGRYVGTDAAGLVAMAVRIVEPLAFLNGIGWRISIPLLGRLQGDRRSLLRGVEEGALVQTLAVGSVFLVFTLVSPLVLPWLLGPAGDLVLKVLPYVALGYLFNATFSLHSSALYVLRYNLDVFLFHLAHMGLLGITLAWGLPSFGLLGYGLAEVLALLSYALIHLFLLRRVGPLSLWEPLGWAIFLGLALFAPHAGLWALGPLGVWLALPWSRSAWGLIRRHWLVWKGGYGERGAVGQHRD</sequence>
<dbReference type="RefSeq" id="WP_130839866.1">
    <property type="nucleotide sequence ID" value="NZ_SIJL01000001.1"/>
</dbReference>
<keyword evidence="9" id="KW-1185">Reference proteome</keyword>
<feature type="transmembrane region" description="Helical" evidence="7">
    <location>
        <begin position="43"/>
        <end position="68"/>
    </location>
</feature>
<evidence type="ECO:0000313" key="8">
    <source>
        <dbReference type="EMBL" id="TBH21909.1"/>
    </source>
</evidence>
<name>A0A4Q9B7W2_9DEIN</name>
<protein>
    <submittedName>
        <fullName evidence="8">Polysaccharide biosynthesis protein</fullName>
    </submittedName>
</protein>
<feature type="transmembrane region" description="Helical" evidence="7">
    <location>
        <begin position="288"/>
        <end position="313"/>
    </location>
</feature>
<dbReference type="AlphaFoldDB" id="A0A4Q9B7W2"/>
<comment type="similarity">
    <text evidence="2">Belongs to the polysaccharide synthase family.</text>
</comment>
<gene>
    <name evidence="8" type="ORF">ETP66_01325</name>
</gene>
<organism evidence="8 9">
    <name type="scientific">Thermus thermamylovorans</name>
    <dbReference type="NCBI Taxonomy" id="2509362"/>
    <lineage>
        <taxon>Bacteria</taxon>
        <taxon>Thermotogati</taxon>
        <taxon>Deinococcota</taxon>
        <taxon>Deinococci</taxon>
        <taxon>Thermales</taxon>
        <taxon>Thermaceae</taxon>
        <taxon>Thermus</taxon>
    </lineage>
</organism>
<dbReference type="Pfam" id="PF13440">
    <property type="entry name" value="Polysacc_synt_3"/>
    <property type="match status" value="1"/>
</dbReference>
<comment type="caution">
    <text evidence="8">The sequence shown here is derived from an EMBL/GenBank/DDBJ whole genome shotgun (WGS) entry which is preliminary data.</text>
</comment>
<dbReference type="OrthoDB" id="9800982at2"/>